<dbReference type="AlphaFoldDB" id="A0A835Z824"/>
<name>A0A835Z824_9STRA</name>
<evidence type="ECO:0000259" key="3">
    <source>
        <dbReference type="Pfam" id="PF04755"/>
    </source>
</evidence>
<comment type="subcellular location">
    <subcellularLocation>
        <location evidence="1">Plastid</location>
    </subcellularLocation>
</comment>
<dbReference type="Pfam" id="PF04755">
    <property type="entry name" value="PAP_fibrillin"/>
    <property type="match status" value="2"/>
</dbReference>
<sequence>MSGRGKGVEGAQKERVDSLIAELEASGGVPDGACADSIDGVWRLLYTSTPGTASPIQRSFVSVDAFSIYQNIALYGADAPATVANVVDFGARVGRLEVAALASTARRPLDGFVPRRGDGRILGLNVFGVSQTAEEGAPRRPGARIDFKFDDAGFDLKLLPFRIPYPVPFRILGDEVKGWIDITYLSRQPEGGLRIARGNKGTTFVLVRE</sequence>
<dbReference type="Proteomes" id="UP000664859">
    <property type="component" value="Unassembled WGS sequence"/>
</dbReference>
<keyword evidence="2" id="KW-0934">Plastid</keyword>
<evidence type="ECO:0000256" key="1">
    <source>
        <dbReference type="ARBA" id="ARBA00004474"/>
    </source>
</evidence>
<dbReference type="EMBL" id="JAFCMP010000143">
    <property type="protein sequence ID" value="KAG5185119.1"/>
    <property type="molecule type" value="Genomic_DNA"/>
</dbReference>
<organism evidence="4 5">
    <name type="scientific">Tribonema minus</name>
    <dbReference type="NCBI Taxonomy" id="303371"/>
    <lineage>
        <taxon>Eukaryota</taxon>
        <taxon>Sar</taxon>
        <taxon>Stramenopiles</taxon>
        <taxon>Ochrophyta</taxon>
        <taxon>PX clade</taxon>
        <taxon>Xanthophyceae</taxon>
        <taxon>Tribonematales</taxon>
        <taxon>Tribonemataceae</taxon>
        <taxon>Tribonema</taxon>
    </lineage>
</organism>
<dbReference type="PANTHER" id="PTHR31906">
    <property type="entry name" value="PLASTID-LIPID-ASSOCIATED PROTEIN 4, CHLOROPLASTIC-RELATED"/>
    <property type="match status" value="1"/>
</dbReference>
<dbReference type="OrthoDB" id="348976at2759"/>
<feature type="domain" description="Plastid lipid-associated protein/fibrillin conserved" evidence="3">
    <location>
        <begin position="163"/>
        <end position="206"/>
    </location>
</feature>
<dbReference type="GO" id="GO:0009536">
    <property type="term" value="C:plastid"/>
    <property type="evidence" value="ECO:0007669"/>
    <property type="project" value="UniProtKB-SubCell"/>
</dbReference>
<accession>A0A835Z824</accession>
<reference evidence="4" key="1">
    <citation type="submission" date="2021-02" db="EMBL/GenBank/DDBJ databases">
        <title>First Annotated Genome of the Yellow-green Alga Tribonema minus.</title>
        <authorList>
            <person name="Mahan K.M."/>
        </authorList>
    </citation>
    <scope>NUCLEOTIDE SEQUENCE</scope>
    <source>
        <strain evidence="4">UTEX B ZZ1240</strain>
    </source>
</reference>
<evidence type="ECO:0000313" key="5">
    <source>
        <dbReference type="Proteomes" id="UP000664859"/>
    </source>
</evidence>
<keyword evidence="5" id="KW-1185">Reference proteome</keyword>
<proteinExistence type="predicted"/>
<comment type="caution">
    <text evidence="4">The sequence shown here is derived from an EMBL/GenBank/DDBJ whole genome shotgun (WGS) entry which is preliminary data.</text>
</comment>
<dbReference type="InterPro" id="IPR006843">
    <property type="entry name" value="PAP/fibrillin_dom"/>
</dbReference>
<gene>
    <name evidence="4" type="ORF">JKP88DRAFT_194746</name>
</gene>
<dbReference type="InterPro" id="IPR039633">
    <property type="entry name" value="PAP"/>
</dbReference>
<evidence type="ECO:0000313" key="4">
    <source>
        <dbReference type="EMBL" id="KAG5185119.1"/>
    </source>
</evidence>
<evidence type="ECO:0000256" key="2">
    <source>
        <dbReference type="ARBA" id="ARBA00022640"/>
    </source>
</evidence>
<feature type="domain" description="Plastid lipid-associated protein/fibrillin conserved" evidence="3">
    <location>
        <begin position="4"/>
        <end position="93"/>
    </location>
</feature>
<protein>
    <recommendedName>
        <fullName evidence="3">Plastid lipid-associated protein/fibrillin conserved domain-containing protein</fullName>
    </recommendedName>
</protein>